<feature type="chain" id="PRO_5016819028" description="beta-fructofuranosidase" evidence="6">
    <location>
        <begin position="21"/>
        <end position="751"/>
    </location>
</feature>
<feature type="domain" description="Glycosyl hydrolase family 32 C-terminal" evidence="8">
    <location>
        <begin position="588"/>
        <end position="737"/>
    </location>
</feature>
<evidence type="ECO:0000259" key="8">
    <source>
        <dbReference type="Pfam" id="PF08244"/>
    </source>
</evidence>
<dbReference type="Gene3D" id="2.60.120.200">
    <property type="match status" value="1"/>
</dbReference>
<dbReference type="InterPro" id="IPR013189">
    <property type="entry name" value="Glyco_hydro_32_C"/>
</dbReference>
<evidence type="ECO:0000256" key="2">
    <source>
        <dbReference type="ARBA" id="ARBA00012758"/>
    </source>
</evidence>
<dbReference type="PANTHER" id="PTHR43101:SF1">
    <property type="entry name" value="BETA-FRUCTOSIDASE"/>
    <property type="match status" value="1"/>
</dbReference>
<dbReference type="SUPFAM" id="SSF49899">
    <property type="entry name" value="Concanavalin A-like lectins/glucanases"/>
    <property type="match status" value="2"/>
</dbReference>
<name>A0A362X2R2_9FLAO</name>
<dbReference type="RefSeq" id="WP_105473039.1">
    <property type="nucleotide sequence ID" value="NZ_PVEO01000002.1"/>
</dbReference>
<dbReference type="InterPro" id="IPR001362">
    <property type="entry name" value="Glyco_hydro_32"/>
</dbReference>
<dbReference type="GO" id="GO:0005975">
    <property type="term" value="P:carbohydrate metabolic process"/>
    <property type="evidence" value="ECO:0007669"/>
    <property type="project" value="InterPro"/>
</dbReference>
<evidence type="ECO:0000256" key="3">
    <source>
        <dbReference type="ARBA" id="ARBA00022801"/>
    </source>
</evidence>
<proteinExistence type="inferred from homology"/>
<evidence type="ECO:0000256" key="6">
    <source>
        <dbReference type="SAM" id="SignalP"/>
    </source>
</evidence>
<dbReference type="InterPro" id="IPR013148">
    <property type="entry name" value="Glyco_hydro_32_N"/>
</dbReference>
<evidence type="ECO:0000259" key="7">
    <source>
        <dbReference type="Pfam" id="PF00251"/>
    </source>
</evidence>
<accession>A0A362X2R2</accession>
<dbReference type="CDD" id="cd08996">
    <property type="entry name" value="GH32_FFase"/>
    <property type="match status" value="1"/>
</dbReference>
<dbReference type="EMBL" id="PVEO01000002">
    <property type="protein sequence ID" value="PQV50532.1"/>
    <property type="molecule type" value="Genomic_DNA"/>
</dbReference>
<dbReference type="AlphaFoldDB" id="A0A362X2R2"/>
<evidence type="ECO:0000256" key="1">
    <source>
        <dbReference type="ARBA" id="ARBA00009902"/>
    </source>
</evidence>
<keyword evidence="3 5" id="KW-0378">Hydrolase</keyword>
<evidence type="ECO:0000256" key="4">
    <source>
        <dbReference type="ARBA" id="ARBA00023295"/>
    </source>
</evidence>
<dbReference type="GO" id="GO:0004564">
    <property type="term" value="F:beta-fructofuranosidase activity"/>
    <property type="evidence" value="ECO:0007669"/>
    <property type="project" value="UniProtKB-EC"/>
</dbReference>
<dbReference type="InterPro" id="IPR051214">
    <property type="entry name" value="GH32_Enzymes"/>
</dbReference>
<comment type="caution">
    <text evidence="9">The sequence shown here is derived from an EMBL/GenBank/DDBJ whole genome shotgun (WGS) entry which is preliminary data.</text>
</comment>
<dbReference type="PANTHER" id="PTHR43101">
    <property type="entry name" value="BETA-FRUCTOSIDASE"/>
    <property type="match status" value="1"/>
</dbReference>
<dbReference type="EC" id="3.2.1.26" evidence="2"/>
<evidence type="ECO:0000256" key="5">
    <source>
        <dbReference type="RuleBase" id="RU362110"/>
    </source>
</evidence>
<dbReference type="Pfam" id="PF13385">
    <property type="entry name" value="Laminin_G_3"/>
    <property type="match status" value="1"/>
</dbReference>
<dbReference type="InterPro" id="IPR023296">
    <property type="entry name" value="Glyco_hydro_beta-prop_sf"/>
</dbReference>
<keyword evidence="6" id="KW-0732">Signal</keyword>
<organism evidence="9 10">
    <name type="scientific">Jejuia pallidilutea</name>
    <dbReference type="NCBI Taxonomy" id="504487"/>
    <lineage>
        <taxon>Bacteria</taxon>
        <taxon>Pseudomonadati</taxon>
        <taxon>Bacteroidota</taxon>
        <taxon>Flavobacteriia</taxon>
        <taxon>Flavobacteriales</taxon>
        <taxon>Flavobacteriaceae</taxon>
        <taxon>Jejuia</taxon>
    </lineage>
</organism>
<sequence>MNFPYKITLFFFLIFSTIKAQPIDISFDGPEWWKSFQKEYKAQLYNSSYDLNSKTPHLLWKNVGTGNGALLFDGYSTYMEIKEYTLPKQFVLSFWIAPRAFDNAIDNKISSIIDYSAKTDINSFKVGFLKHGQLAIQYSLGATKQYITNDELFLPKNSWSFVSIIQTDDTIKVFVNEKELLNAVLDKDIINHLFKSDNYLLTIGRNSNASGFGEKFKFNTINGLLDELSIKPIASQFDTSYIDYKSHSNKNLKEVLRLKHSKVSDNYRPNYHAIPPAHWMNEPHAPLFYNGTYHLFYQHNPFGPYWGQIHWGHWVSNDMVHWKHADIALAPEKGHLDPDGIWSGSAYIGPNNTPMLFYTAGNDSKKENQYASIAVPKDKNDKNLVQWKKTGLIVEKPSEYLHREFRDPFIFKIDKTYYMIVGSGIKDQGGTAALFESKDAKNWQYLHPFYKTDINKYPFMGGVWELPIFLPLPTKSGSPTNKYILMVLPLRDNADVEVFYWIGAFDKNSKTFIPDHDTPKLLDYGDFGFTGQSGLVDPKTNRSIVFSIAQGKHGSLDNYKMGWAHNAGLPIYLWIDKEEKLHFAPIAELESLRKKPIVLCNDCKISEVNTTLKTVKGDQLEIALQFKPKQVKQGIVVRKSISGNPQAMVYYDPEIKSVVFNKVQSNPERKFKPLTAPVSESDILNLRIFLDKSMIEIYINDEVSITDRIYFSDPEAQHIELMGFDANSTLKKLHIWPMQSIEWDYVAPTKK</sequence>
<keyword evidence="4 5" id="KW-0326">Glycosidase</keyword>
<feature type="domain" description="Glycosyl hydrolase family 32 N-terminal" evidence="7">
    <location>
        <begin position="272"/>
        <end position="585"/>
    </location>
</feature>
<dbReference type="SUPFAM" id="SSF75005">
    <property type="entry name" value="Arabinanase/levansucrase/invertase"/>
    <property type="match status" value="1"/>
</dbReference>
<dbReference type="SMART" id="SM00640">
    <property type="entry name" value="Glyco_32"/>
    <property type="match status" value="1"/>
</dbReference>
<dbReference type="Pfam" id="PF00251">
    <property type="entry name" value="Glyco_hydro_32N"/>
    <property type="match status" value="1"/>
</dbReference>
<feature type="signal peptide" evidence="6">
    <location>
        <begin position="1"/>
        <end position="20"/>
    </location>
</feature>
<dbReference type="Proteomes" id="UP000251545">
    <property type="component" value="Unassembled WGS sequence"/>
</dbReference>
<dbReference type="Gene3D" id="2.60.120.560">
    <property type="entry name" value="Exo-inulinase, domain 1"/>
    <property type="match status" value="1"/>
</dbReference>
<protein>
    <recommendedName>
        <fullName evidence="2">beta-fructofuranosidase</fullName>
        <ecNumber evidence="2">3.2.1.26</ecNumber>
    </recommendedName>
</protein>
<dbReference type="Gene3D" id="2.115.10.20">
    <property type="entry name" value="Glycosyl hydrolase domain, family 43"/>
    <property type="match status" value="1"/>
</dbReference>
<gene>
    <name evidence="9" type="ORF">CLV33_102396</name>
</gene>
<evidence type="ECO:0000313" key="9">
    <source>
        <dbReference type="EMBL" id="PQV50532.1"/>
    </source>
</evidence>
<dbReference type="Pfam" id="PF08244">
    <property type="entry name" value="Glyco_hydro_32C"/>
    <property type="match status" value="1"/>
</dbReference>
<reference evidence="9 10" key="1">
    <citation type="submission" date="2018-02" db="EMBL/GenBank/DDBJ databases">
        <title>Genomic Encyclopedia of Archaeal and Bacterial Type Strains, Phase II (KMG-II): from individual species to whole genera.</title>
        <authorList>
            <person name="Goeker M."/>
        </authorList>
    </citation>
    <scope>NUCLEOTIDE SEQUENCE [LARGE SCALE GENOMIC DNA]</scope>
    <source>
        <strain evidence="9 10">DSM 21165</strain>
    </source>
</reference>
<dbReference type="InterPro" id="IPR013320">
    <property type="entry name" value="ConA-like_dom_sf"/>
</dbReference>
<comment type="similarity">
    <text evidence="1 5">Belongs to the glycosyl hydrolase 32 family.</text>
</comment>
<evidence type="ECO:0000313" key="10">
    <source>
        <dbReference type="Proteomes" id="UP000251545"/>
    </source>
</evidence>